<dbReference type="RefSeq" id="WP_202103390.1">
    <property type="nucleotide sequence ID" value="NZ_JAERTY010000007.1"/>
</dbReference>
<organism evidence="9 10">
    <name type="scientific">Sphingobacterium faecale</name>
    <dbReference type="NCBI Taxonomy" id="2803775"/>
    <lineage>
        <taxon>Bacteria</taxon>
        <taxon>Pseudomonadati</taxon>
        <taxon>Bacteroidota</taxon>
        <taxon>Sphingobacteriia</taxon>
        <taxon>Sphingobacteriales</taxon>
        <taxon>Sphingobacteriaceae</taxon>
        <taxon>Sphingobacterium</taxon>
    </lineage>
</organism>
<keyword evidence="7" id="KW-0448">Lipopolysaccharide biosynthesis</keyword>
<dbReference type="PANTHER" id="PTHR42755">
    <property type="entry name" value="3-DEOXY-MANNO-OCTULOSONATE CYTIDYLYLTRANSFERASE"/>
    <property type="match status" value="1"/>
</dbReference>
<dbReference type="EC" id="2.4.99.12" evidence="2 7"/>
<dbReference type="Gene3D" id="3.40.50.11720">
    <property type="entry name" value="3-Deoxy-D-manno-octulosonic-acid transferase, N-terminal domain"/>
    <property type="match status" value="1"/>
</dbReference>
<comment type="pathway">
    <text evidence="1 7">Bacterial outer membrane biogenesis; LPS core biosynthesis.</text>
</comment>
<evidence type="ECO:0000313" key="10">
    <source>
        <dbReference type="Proteomes" id="UP000625283"/>
    </source>
</evidence>
<evidence type="ECO:0000256" key="2">
    <source>
        <dbReference type="ARBA" id="ARBA00012621"/>
    </source>
</evidence>
<dbReference type="InterPro" id="IPR038107">
    <property type="entry name" value="Glycos_transf_N_sf"/>
</dbReference>
<proteinExistence type="inferred from homology"/>
<evidence type="ECO:0000259" key="8">
    <source>
        <dbReference type="Pfam" id="PF04413"/>
    </source>
</evidence>
<protein>
    <recommendedName>
        <fullName evidence="3 7">3-deoxy-D-manno-octulosonic acid transferase</fullName>
        <shortName evidence="7">Kdo transferase</shortName>
        <ecNumber evidence="2 7">2.4.99.12</ecNumber>
    </recommendedName>
    <alternativeName>
        <fullName evidence="5 7">Lipid IV(A) 3-deoxy-D-manno-octulosonic acid transferase</fullName>
    </alternativeName>
</protein>
<dbReference type="EMBL" id="JAERTY010000007">
    <property type="protein sequence ID" value="MBL1409647.1"/>
    <property type="molecule type" value="Genomic_DNA"/>
</dbReference>
<evidence type="ECO:0000256" key="3">
    <source>
        <dbReference type="ARBA" id="ARBA00019077"/>
    </source>
</evidence>
<dbReference type="SUPFAM" id="SSF53756">
    <property type="entry name" value="UDP-Glycosyltransferase/glycogen phosphorylase"/>
    <property type="match status" value="1"/>
</dbReference>
<comment type="function">
    <text evidence="7">Involved in lipopolysaccharide (LPS) biosynthesis. Catalyzes the transfer of 3-deoxy-D-manno-octulosonate (Kdo) residue(s) from CMP-Kdo to lipid IV(A), the tetraacyldisaccharide-1,4'-bisphosphate precursor of lipid A.</text>
</comment>
<keyword evidence="10" id="KW-1185">Reference proteome</keyword>
<feature type="domain" description="3-deoxy-D-manno-octulosonic-acid transferase N-terminal" evidence="8">
    <location>
        <begin position="45"/>
        <end position="206"/>
    </location>
</feature>
<evidence type="ECO:0000256" key="4">
    <source>
        <dbReference type="ARBA" id="ARBA00022679"/>
    </source>
</evidence>
<comment type="similarity">
    <text evidence="7">Belongs to the glycosyltransferase group 1 family.</text>
</comment>
<name>A0ABS1R4L5_9SPHI</name>
<sequence length="417" mass="47992">MRLLYDLGIGLYTLLLRVVSLFHPKAKLWIDGRKGGVIEIEQTIEKGHRYIWFHFASLGEFEQGRSVLEQIKKSFPQEKIVITFFSPSGFEIRKNTNLAEYVFYLPVDTKHNARRFIEAIQPKFAVFTKYEYWYHYFNELKKQDIRLLMISAIFREQQLFFKPYGGFYRGILKKVSFFFTQNMDSVHMLKWIGITNAGLAGDTRFDRVVELPKVHQENPVVSSFLNGQHAVVAGSTWQKDEELLQQLIIKAGNWCLILAPHEIHADHIAEIKKLFPKSILYSQFSAYSVEEVQEARVLVIDNIGMLSSLYHYADIAYIGGGFGAGIHNTLEAVTYGKPVIFGPKYEKFQEAVDLVTLMIGFSISNNTELQEVFVALQDVEKRREIGTAALEYVKQRAGATQIIMKYLETEELLTKSL</sequence>
<reference evidence="9 10" key="1">
    <citation type="submission" date="2021-01" db="EMBL/GenBank/DDBJ databases">
        <title>C459-1 draft genome sequence.</title>
        <authorList>
            <person name="Zhang X.-F."/>
        </authorList>
    </citation>
    <scope>NUCLEOTIDE SEQUENCE [LARGE SCALE GENOMIC DNA]</scope>
    <source>
        <strain evidence="10">C459-1</strain>
    </source>
</reference>
<keyword evidence="7" id="KW-1003">Cell membrane</keyword>
<keyword evidence="7" id="KW-0472">Membrane</keyword>
<dbReference type="PANTHER" id="PTHR42755:SF1">
    <property type="entry name" value="3-DEOXY-D-MANNO-OCTULOSONIC ACID TRANSFERASE, MITOCHONDRIAL-RELATED"/>
    <property type="match status" value="1"/>
</dbReference>
<dbReference type="GO" id="GO:0016740">
    <property type="term" value="F:transferase activity"/>
    <property type="evidence" value="ECO:0007669"/>
    <property type="project" value="UniProtKB-KW"/>
</dbReference>
<evidence type="ECO:0000256" key="7">
    <source>
        <dbReference type="RuleBase" id="RU365103"/>
    </source>
</evidence>
<keyword evidence="4 7" id="KW-0808">Transferase</keyword>
<accession>A0ABS1R4L5</accession>
<comment type="subcellular location">
    <subcellularLocation>
        <location evidence="7">Cell membrane</location>
    </subcellularLocation>
</comment>
<dbReference type="Proteomes" id="UP000625283">
    <property type="component" value="Unassembled WGS sequence"/>
</dbReference>
<dbReference type="InterPro" id="IPR039901">
    <property type="entry name" value="Kdotransferase"/>
</dbReference>
<evidence type="ECO:0000256" key="5">
    <source>
        <dbReference type="ARBA" id="ARBA00031445"/>
    </source>
</evidence>
<evidence type="ECO:0000256" key="6">
    <source>
        <dbReference type="ARBA" id="ARBA00049183"/>
    </source>
</evidence>
<gene>
    <name evidence="9" type="ORF">JKG61_12875</name>
</gene>
<dbReference type="Gene3D" id="3.40.50.2000">
    <property type="entry name" value="Glycogen Phosphorylase B"/>
    <property type="match status" value="1"/>
</dbReference>
<evidence type="ECO:0000256" key="1">
    <source>
        <dbReference type="ARBA" id="ARBA00004713"/>
    </source>
</evidence>
<comment type="caution">
    <text evidence="9">The sequence shown here is derived from an EMBL/GenBank/DDBJ whole genome shotgun (WGS) entry which is preliminary data.</text>
</comment>
<dbReference type="Pfam" id="PF04413">
    <property type="entry name" value="Glycos_transf_N"/>
    <property type="match status" value="1"/>
</dbReference>
<dbReference type="InterPro" id="IPR007507">
    <property type="entry name" value="Glycos_transf_N"/>
</dbReference>
<comment type="catalytic activity">
    <reaction evidence="6 7">
        <text>lipid IVA (E. coli) + CMP-3-deoxy-beta-D-manno-octulosonate = alpha-Kdo-(2-&gt;6)-lipid IVA (E. coli) + CMP + H(+)</text>
        <dbReference type="Rhea" id="RHEA:28066"/>
        <dbReference type="ChEBI" id="CHEBI:15378"/>
        <dbReference type="ChEBI" id="CHEBI:58603"/>
        <dbReference type="ChEBI" id="CHEBI:60364"/>
        <dbReference type="ChEBI" id="CHEBI:60377"/>
        <dbReference type="ChEBI" id="CHEBI:85987"/>
        <dbReference type="EC" id="2.4.99.12"/>
    </reaction>
</comment>
<evidence type="ECO:0000313" key="9">
    <source>
        <dbReference type="EMBL" id="MBL1409647.1"/>
    </source>
</evidence>